<dbReference type="GO" id="GO:0016740">
    <property type="term" value="F:transferase activity"/>
    <property type="evidence" value="ECO:0007669"/>
    <property type="project" value="UniProtKB-KW"/>
</dbReference>
<evidence type="ECO:0000313" key="3">
    <source>
        <dbReference type="EMBL" id="KPN62146.1"/>
    </source>
</evidence>
<dbReference type="InterPro" id="IPR036282">
    <property type="entry name" value="Glutathione-S-Trfase_C_sf"/>
</dbReference>
<dbReference type="InterPro" id="IPR010987">
    <property type="entry name" value="Glutathione-S-Trfase_C-like"/>
</dbReference>
<dbReference type="AlphaFoldDB" id="A0A0P7ITI7"/>
<dbReference type="SFLD" id="SFLDS00019">
    <property type="entry name" value="Glutathione_Transferase_(cytos"/>
    <property type="match status" value="1"/>
</dbReference>
<dbReference type="SFLD" id="SFLDG00358">
    <property type="entry name" value="Main_(cytGST)"/>
    <property type="match status" value="1"/>
</dbReference>
<dbReference type="InterPro" id="IPR004046">
    <property type="entry name" value="GST_C"/>
</dbReference>
<dbReference type="Proteomes" id="UP000050471">
    <property type="component" value="Unassembled WGS sequence"/>
</dbReference>
<evidence type="ECO:0000313" key="4">
    <source>
        <dbReference type="Proteomes" id="UP000050471"/>
    </source>
</evidence>
<dbReference type="PANTHER" id="PTHR44051">
    <property type="entry name" value="GLUTATHIONE S-TRANSFERASE-RELATED"/>
    <property type="match status" value="1"/>
</dbReference>
<dbReference type="PANTHER" id="PTHR44051:SF8">
    <property type="entry name" value="GLUTATHIONE S-TRANSFERASE GSTA"/>
    <property type="match status" value="1"/>
</dbReference>
<reference evidence="3 4" key="1">
    <citation type="submission" date="2015-09" db="EMBL/GenBank/DDBJ databases">
        <title>Draft genome sequence of Aliiroseovarius crassostreae CV919-312TSm, the causative agent of Roseovarius Oyster Disease (formerly Juvenile Oyster Disease).</title>
        <authorList>
            <person name="Kessner L."/>
            <person name="Spinard E."/>
            <person name="Nelson D."/>
        </authorList>
    </citation>
    <scope>NUCLEOTIDE SEQUENCE [LARGE SCALE GENOMIC DNA]</scope>
    <source>
        <strain evidence="3 4">CV919-312</strain>
    </source>
</reference>
<dbReference type="Pfam" id="PF13417">
    <property type="entry name" value="GST_N_3"/>
    <property type="match status" value="1"/>
</dbReference>
<comment type="caution">
    <text evidence="3">The sequence shown here is derived from an EMBL/GenBank/DDBJ whole genome shotgun (WGS) entry which is preliminary data.</text>
</comment>
<dbReference type="InterPro" id="IPR040079">
    <property type="entry name" value="Glutathione_S-Trfase"/>
</dbReference>
<dbReference type="PROSITE" id="PS50404">
    <property type="entry name" value="GST_NTER"/>
    <property type="match status" value="1"/>
</dbReference>
<dbReference type="SFLD" id="SFLDG01150">
    <property type="entry name" value="Main.1:_Beta-like"/>
    <property type="match status" value="1"/>
</dbReference>
<dbReference type="RefSeq" id="WP_055191556.1">
    <property type="nucleotide sequence ID" value="NZ_FPBS01000005.1"/>
</dbReference>
<protein>
    <submittedName>
        <fullName evidence="3">Glutathione S-transferase</fullName>
    </submittedName>
</protein>
<keyword evidence="3" id="KW-0808">Transferase</keyword>
<dbReference type="SUPFAM" id="SSF47616">
    <property type="entry name" value="GST C-terminal domain-like"/>
    <property type="match status" value="1"/>
</dbReference>
<organism evidence="3 4">
    <name type="scientific">Aliiroseovarius crassostreae</name>
    <dbReference type="NCBI Taxonomy" id="154981"/>
    <lineage>
        <taxon>Bacteria</taxon>
        <taxon>Pseudomonadati</taxon>
        <taxon>Pseudomonadota</taxon>
        <taxon>Alphaproteobacteria</taxon>
        <taxon>Rhodobacterales</taxon>
        <taxon>Paracoccaceae</taxon>
        <taxon>Aliiroseovarius</taxon>
    </lineage>
</organism>
<feature type="domain" description="GST C-terminal" evidence="2">
    <location>
        <begin position="95"/>
        <end position="222"/>
    </location>
</feature>
<feature type="domain" description="GST N-terminal" evidence="1">
    <location>
        <begin position="3"/>
        <end position="90"/>
    </location>
</feature>
<dbReference type="InterPro" id="IPR004045">
    <property type="entry name" value="Glutathione_S-Trfase_N"/>
</dbReference>
<evidence type="ECO:0000259" key="1">
    <source>
        <dbReference type="PROSITE" id="PS50404"/>
    </source>
</evidence>
<dbReference type="Gene3D" id="3.40.30.10">
    <property type="entry name" value="Glutaredoxin"/>
    <property type="match status" value="1"/>
</dbReference>
<keyword evidence="4" id="KW-1185">Reference proteome</keyword>
<dbReference type="EMBL" id="LKBA01000019">
    <property type="protein sequence ID" value="KPN62146.1"/>
    <property type="molecule type" value="Genomic_DNA"/>
</dbReference>
<dbReference type="InterPro" id="IPR036249">
    <property type="entry name" value="Thioredoxin-like_sf"/>
</dbReference>
<gene>
    <name evidence="3" type="ORF">AKJ29_07710</name>
</gene>
<dbReference type="STRING" id="154981.AKJ29_07710"/>
<dbReference type="SUPFAM" id="SSF52833">
    <property type="entry name" value="Thioredoxin-like"/>
    <property type="match status" value="1"/>
</dbReference>
<proteinExistence type="predicted"/>
<dbReference type="Pfam" id="PF00043">
    <property type="entry name" value="GST_C"/>
    <property type="match status" value="1"/>
</dbReference>
<dbReference type="Gene3D" id="1.20.1050.10">
    <property type="match status" value="1"/>
</dbReference>
<sequence length="228" mass="25907">MSDHPFRLHHVQYGRSFRVLWLIEEIGLADRIGQPCEVVAYQIGSKEMFQGGLNAVSPATRIPALEIDGITMSESGAITEYLVERYAPELGVAPGEAERSDYLQWIHYSETMASLIEQLNLQMVFLRPPAKASPVVLKLNVARLRHTLAGLETRLEGREWLLDRGFSAADIMFGFNLFAAPYYVKLDAFPNIQAYHARMQAMPSHQRTVAREGEQRFYAQDFYPVPEM</sequence>
<dbReference type="CDD" id="cd03046">
    <property type="entry name" value="GST_N_GTT1_like"/>
    <property type="match status" value="1"/>
</dbReference>
<dbReference type="OrthoDB" id="5740960at2"/>
<dbReference type="PROSITE" id="PS50405">
    <property type="entry name" value="GST_CTER"/>
    <property type="match status" value="1"/>
</dbReference>
<name>A0A0P7ITI7_9RHOB</name>
<evidence type="ECO:0000259" key="2">
    <source>
        <dbReference type="PROSITE" id="PS50405"/>
    </source>
</evidence>
<accession>A0A0P7ITI7</accession>